<dbReference type="GO" id="GO:0016301">
    <property type="term" value="F:kinase activity"/>
    <property type="evidence" value="ECO:0007669"/>
    <property type="project" value="InterPro"/>
</dbReference>
<dbReference type="RefSeq" id="WP_086552821.1">
    <property type="nucleotide sequence ID" value="NZ_JOMO01000038.1"/>
</dbReference>
<dbReference type="InterPro" id="IPR016064">
    <property type="entry name" value="NAD/diacylglycerol_kinase_sf"/>
</dbReference>
<dbReference type="PROSITE" id="PS50146">
    <property type="entry name" value="DAGK"/>
    <property type="match status" value="1"/>
</dbReference>
<dbReference type="Proteomes" id="UP000194639">
    <property type="component" value="Unassembled WGS sequence"/>
</dbReference>
<dbReference type="SUPFAM" id="SSF111331">
    <property type="entry name" value="NAD kinase/diacylglycerol kinase-like"/>
    <property type="match status" value="1"/>
</dbReference>
<dbReference type="InterPro" id="IPR017438">
    <property type="entry name" value="ATP-NAD_kinase_N"/>
</dbReference>
<feature type="domain" description="DAGKc" evidence="1">
    <location>
        <begin position="1"/>
        <end position="141"/>
    </location>
</feature>
<reference evidence="2 3" key="1">
    <citation type="submission" date="2014-06" db="EMBL/GenBank/DDBJ databases">
        <authorList>
            <person name="Ju J."/>
            <person name="Zhang J."/>
        </authorList>
    </citation>
    <scope>NUCLEOTIDE SEQUENCE [LARGE SCALE GENOMIC DNA]</scope>
    <source>
        <strain evidence="2">DmW_045</strain>
    </source>
</reference>
<accession>A0A251ZZK8</accession>
<dbReference type="EMBL" id="JOMO01000038">
    <property type="protein sequence ID" value="OUI80162.1"/>
    <property type="molecule type" value="Genomic_DNA"/>
</dbReference>
<evidence type="ECO:0000313" key="2">
    <source>
        <dbReference type="EMBL" id="OUI80162.1"/>
    </source>
</evidence>
<protein>
    <submittedName>
        <fullName evidence="2">DeoR family transcriptional regulator</fullName>
    </submittedName>
</protein>
<organism evidence="2 3">
    <name type="scientific">Acetobacter orientalis</name>
    <dbReference type="NCBI Taxonomy" id="146474"/>
    <lineage>
        <taxon>Bacteria</taxon>
        <taxon>Pseudomonadati</taxon>
        <taxon>Pseudomonadota</taxon>
        <taxon>Alphaproteobacteria</taxon>
        <taxon>Acetobacterales</taxon>
        <taxon>Acetobacteraceae</taxon>
        <taxon>Acetobacter</taxon>
    </lineage>
</organism>
<name>A0A251ZZK8_9PROT</name>
<dbReference type="AlphaFoldDB" id="A0A251ZZK8"/>
<evidence type="ECO:0000313" key="3">
    <source>
        <dbReference type="Proteomes" id="UP000194639"/>
    </source>
</evidence>
<sequence>MPERFALIHNPRSRRNLKADRQYLETARTMLGPLFHAPETAVALRATIEELARQNVECLVVDGGDGTVGKVLSVLYASSYPNHKLPMIALLPSGNTNLIAADVGFGKRGGEALEYLQSLARAHRLGENIKQRQPLVVSWPGQKRAPELGFFGGAGAFTKGIEIAHRPDILNTYAHDAAVLATLMVTARQLFSPKLRQQWLNGTPAGLGLDGQPADVRNRFLFLCTGLHKLSHKIWPFWRPSWEVDKGISYLDIDAHPERLLSAVWNLMRGKAPSWIQQSASYRSGTAARIRLRSEQSFVLDGEVLETGPEQCLDITAGPVVSFLQA</sequence>
<dbReference type="InterPro" id="IPR001206">
    <property type="entry name" value="Diacylglycerol_kinase_cat_dom"/>
</dbReference>
<comment type="caution">
    <text evidence="2">The sequence shown here is derived from an EMBL/GenBank/DDBJ whole genome shotgun (WGS) entry which is preliminary data.</text>
</comment>
<evidence type="ECO:0000259" key="1">
    <source>
        <dbReference type="PROSITE" id="PS50146"/>
    </source>
</evidence>
<dbReference type="Pfam" id="PF00781">
    <property type="entry name" value="DAGK_cat"/>
    <property type="match status" value="1"/>
</dbReference>
<dbReference type="Gene3D" id="3.40.50.10330">
    <property type="entry name" value="Probable inorganic polyphosphate/atp-NAD kinase, domain 1"/>
    <property type="match status" value="1"/>
</dbReference>
<proteinExistence type="predicted"/>
<gene>
    <name evidence="2" type="ORF">HK12_09665</name>
</gene>